<dbReference type="PANTHER" id="PTHR46663">
    <property type="entry name" value="DIGUANYLATE CYCLASE DGCT-RELATED"/>
    <property type="match status" value="1"/>
</dbReference>
<evidence type="ECO:0000259" key="1">
    <source>
        <dbReference type="PROSITE" id="PS50887"/>
    </source>
</evidence>
<dbReference type="SUPFAM" id="SSF55781">
    <property type="entry name" value="GAF domain-like"/>
    <property type="match status" value="1"/>
</dbReference>
<dbReference type="Pfam" id="PF01590">
    <property type="entry name" value="GAF"/>
    <property type="match status" value="1"/>
</dbReference>
<dbReference type="NCBIfam" id="TIGR00254">
    <property type="entry name" value="GGDEF"/>
    <property type="match status" value="1"/>
</dbReference>
<dbReference type="InterPro" id="IPR000160">
    <property type="entry name" value="GGDEF_dom"/>
</dbReference>
<dbReference type="Proteomes" id="UP001219957">
    <property type="component" value="Chromosome"/>
</dbReference>
<dbReference type="Pfam" id="PF00990">
    <property type="entry name" value="GGDEF"/>
    <property type="match status" value="1"/>
</dbReference>
<feature type="domain" description="GGDEF" evidence="1">
    <location>
        <begin position="181"/>
        <end position="312"/>
    </location>
</feature>
<dbReference type="InterPro" id="IPR029016">
    <property type="entry name" value="GAF-like_dom_sf"/>
</dbReference>
<dbReference type="SUPFAM" id="SSF55073">
    <property type="entry name" value="Nucleotide cyclase"/>
    <property type="match status" value="1"/>
</dbReference>
<dbReference type="InterPro" id="IPR052163">
    <property type="entry name" value="DGC-Regulatory_Protein"/>
</dbReference>
<evidence type="ECO:0000313" key="2">
    <source>
        <dbReference type="EMBL" id="WED55725.1"/>
    </source>
</evidence>
<evidence type="ECO:0000313" key="3">
    <source>
        <dbReference type="Proteomes" id="UP001219957"/>
    </source>
</evidence>
<sequence length="312" mass="36180">MHSYEFQMYRNFDELAIDLIELAKEIVPDKLVYLTSIENDTQHILKLSSQDSPILLEEGMSFDLKDTVCNRIDFNQREVLMYEDIESQIESTRLQSLLREVNIKSYLGIPILTKNGDIFGTLCVANHKSAQYDSKSVRLLKRVVRMFSYYLELERRASRDELTDLYNRHYLSNYFETNPNQGGALFLIDLDGFKWVNDTFGHDEGDLVLKEVALRLRRLMEPIPDSRVYRLGGDEFLIKIAHALSKETVIGYAEQILYVLKEWDDHLPLSASIGIAQYDSNEQADLGRLLKEADIALYQSKSSGKNTYKFYK</sequence>
<reference evidence="2 3" key="1">
    <citation type="submission" date="2022-10" db="EMBL/GenBank/DDBJ databases">
        <title>Complete genome sequence of Exiguobacterium profundum TSS-3 isolated from an extremely saline-alkaline spring located in Ixtapa, Chiapas-Mexico.</title>
        <authorList>
            <person name="Rincon-Rosales R."/>
            <person name="Rogel M.A."/>
            <person name="Rincon-Molina C.I."/>
            <person name="Guerrero G."/>
            <person name="Manzano-Gomez L.A."/>
            <person name="Lopez-Lopez A."/>
            <person name="Rincon Molina F.A."/>
            <person name="Martinez-Romero E."/>
        </authorList>
    </citation>
    <scope>NUCLEOTIDE SEQUENCE [LARGE SCALE GENOMIC DNA]</scope>
    <source>
        <strain evidence="2 3">TSS-3</strain>
    </source>
</reference>
<dbReference type="InterPro" id="IPR029787">
    <property type="entry name" value="Nucleotide_cyclase"/>
</dbReference>
<dbReference type="InterPro" id="IPR043128">
    <property type="entry name" value="Rev_trsase/Diguanyl_cyclase"/>
</dbReference>
<proteinExistence type="predicted"/>
<dbReference type="CDD" id="cd01949">
    <property type="entry name" value="GGDEF"/>
    <property type="match status" value="1"/>
</dbReference>
<dbReference type="PANTHER" id="PTHR46663:SF2">
    <property type="entry name" value="GGDEF DOMAIN-CONTAINING PROTEIN"/>
    <property type="match status" value="1"/>
</dbReference>
<dbReference type="Gene3D" id="3.30.70.270">
    <property type="match status" value="1"/>
</dbReference>
<dbReference type="InterPro" id="IPR003018">
    <property type="entry name" value="GAF"/>
</dbReference>
<dbReference type="PROSITE" id="PS50887">
    <property type="entry name" value="GGDEF"/>
    <property type="match status" value="1"/>
</dbReference>
<keyword evidence="3" id="KW-1185">Reference proteome</keyword>
<accession>A0ABY8B0Y6</accession>
<gene>
    <name evidence="2" type="ORF">OE059_02385</name>
</gene>
<protein>
    <submittedName>
        <fullName evidence="2">Sensor domain-containing diguanylate cyclase</fullName>
    </submittedName>
</protein>
<dbReference type="RefSeq" id="WP_214687538.1">
    <property type="nucleotide sequence ID" value="NZ_CP109617.1"/>
</dbReference>
<name>A0ABY8B0Y6_9BACL</name>
<dbReference type="EMBL" id="CP109617">
    <property type="protein sequence ID" value="WED55725.1"/>
    <property type="molecule type" value="Genomic_DNA"/>
</dbReference>
<organism evidence="2 3">
    <name type="scientific">Exiguobacterium profundum</name>
    <dbReference type="NCBI Taxonomy" id="307643"/>
    <lineage>
        <taxon>Bacteria</taxon>
        <taxon>Bacillati</taxon>
        <taxon>Bacillota</taxon>
        <taxon>Bacilli</taxon>
        <taxon>Bacillales</taxon>
        <taxon>Bacillales Family XII. Incertae Sedis</taxon>
        <taxon>Exiguobacterium</taxon>
    </lineage>
</organism>
<dbReference type="Gene3D" id="3.30.450.40">
    <property type="match status" value="1"/>
</dbReference>
<dbReference type="SMART" id="SM00267">
    <property type="entry name" value="GGDEF"/>
    <property type="match status" value="1"/>
</dbReference>